<evidence type="ECO:0000256" key="1">
    <source>
        <dbReference type="SAM" id="MobiDB-lite"/>
    </source>
</evidence>
<proteinExistence type="predicted"/>
<protein>
    <submittedName>
        <fullName evidence="2">Uncharacterized protein</fullName>
    </submittedName>
</protein>
<feature type="region of interest" description="Disordered" evidence="1">
    <location>
        <begin position="122"/>
        <end position="146"/>
    </location>
</feature>
<reference evidence="2" key="1">
    <citation type="submission" date="2018-11" db="EMBL/GenBank/DDBJ databases">
        <authorList>
            <person name="Alioto T."/>
            <person name="Alioto T."/>
        </authorList>
    </citation>
    <scope>NUCLEOTIDE SEQUENCE</scope>
</reference>
<sequence>MRKLFFRFIIEPSGSLDENTGKYEKLLGVLKKRSLIDKSDEKTCSNDHALHHHSITKSGNALSLDNDGSLSIQSRLDMLNCTGSPSRECTTPRVSCYDYIRQAGQANGPLPIQVITDISSNSESKQSVCTPPREPSSDDIAGQTRKTYNAKKYEKSKYDWEKNEYAIYKKQNTRNMIQFMILINLWFQSLN</sequence>
<name>A0A8B6F6A3_MYTGA</name>
<accession>A0A8B6F6A3</accession>
<evidence type="ECO:0000313" key="2">
    <source>
        <dbReference type="EMBL" id="VDI44774.1"/>
    </source>
</evidence>
<dbReference type="AlphaFoldDB" id="A0A8B6F6A3"/>
<gene>
    <name evidence="2" type="ORF">MGAL_10B067184</name>
</gene>
<organism evidence="2 3">
    <name type="scientific">Mytilus galloprovincialis</name>
    <name type="common">Mediterranean mussel</name>
    <dbReference type="NCBI Taxonomy" id="29158"/>
    <lineage>
        <taxon>Eukaryota</taxon>
        <taxon>Metazoa</taxon>
        <taxon>Spiralia</taxon>
        <taxon>Lophotrochozoa</taxon>
        <taxon>Mollusca</taxon>
        <taxon>Bivalvia</taxon>
        <taxon>Autobranchia</taxon>
        <taxon>Pteriomorphia</taxon>
        <taxon>Mytilida</taxon>
        <taxon>Mytiloidea</taxon>
        <taxon>Mytilidae</taxon>
        <taxon>Mytilinae</taxon>
        <taxon>Mytilus</taxon>
    </lineage>
</organism>
<evidence type="ECO:0000313" key="3">
    <source>
        <dbReference type="Proteomes" id="UP000596742"/>
    </source>
</evidence>
<dbReference type="Proteomes" id="UP000596742">
    <property type="component" value="Unassembled WGS sequence"/>
</dbReference>
<dbReference type="EMBL" id="UYJE01006293">
    <property type="protein sequence ID" value="VDI44774.1"/>
    <property type="molecule type" value="Genomic_DNA"/>
</dbReference>
<keyword evidence="3" id="KW-1185">Reference proteome</keyword>
<comment type="caution">
    <text evidence="2">The sequence shown here is derived from an EMBL/GenBank/DDBJ whole genome shotgun (WGS) entry which is preliminary data.</text>
</comment>